<evidence type="ECO:0000313" key="1">
    <source>
        <dbReference type="EMBL" id="ADQ53893.1"/>
    </source>
</evidence>
<geneLocation type="plasmid" evidence="1">
    <name>pVH1</name>
</geneLocation>
<reference evidence="1" key="1">
    <citation type="submission" date="2010-07" db="EMBL/GenBank/DDBJ databases">
        <title>Gene structure and function analysis of the virulence-related plasmid pVH1 from Vibrio harveyi VIB645.</title>
        <authorList>
            <person name="Hou X."/>
            <person name="Sun J."/>
            <person name="Sun B."/>
            <person name="Liu J."/>
            <person name="Zhang X."/>
        </authorList>
    </citation>
    <scope>NUCLEOTIDE SEQUENCE</scope>
    <source>
        <strain evidence="1">VIB645</strain>
        <plasmid evidence="1">pVH1</plasmid>
    </source>
</reference>
<organism evidence="1">
    <name type="scientific">Vibrio harveyi</name>
    <name type="common">Beneckea harveyi</name>
    <dbReference type="NCBI Taxonomy" id="669"/>
    <lineage>
        <taxon>Bacteria</taxon>
        <taxon>Pseudomonadati</taxon>
        <taxon>Pseudomonadota</taxon>
        <taxon>Gammaproteobacteria</taxon>
        <taxon>Vibrionales</taxon>
        <taxon>Vibrionaceae</taxon>
        <taxon>Vibrio</taxon>
    </lineage>
</organism>
<dbReference type="EMBL" id="HM752248">
    <property type="protein sequence ID" value="ADQ53893.1"/>
    <property type="molecule type" value="Genomic_DNA"/>
</dbReference>
<keyword evidence="1" id="KW-0614">Plasmid</keyword>
<name>E5G5G7_VIBHA</name>
<accession>E5G5G7</accession>
<dbReference type="AlphaFoldDB" id="E5G5G7"/>
<protein>
    <recommendedName>
        <fullName evidence="2">Transposase</fullName>
    </recommendedName>
</protein>
<sequence length="51" mass="6025">MPFWQKLSVCYLSERLPPLGTHRKRVDNRDAMNGILFVLRTDCQWNVSQTC</sequence>
<evidence type="ECO:0008006" key="2">
    <source>
        <dbReference type="Google" id="ProtNLM"/>
    </source>
</evidence>
<proteinExistence type="predicted"/>